<sequence length="478" mass="55229">MVTILEVDQNKKKFVSVRWKLISTYLLLILITLIVINLVICKTVFNIYIEQEKNNSFSKANIISNRVRHQLSNDRMDEKWVQVSIDDYSKEINSRIIIVDNSNIVQLDSHNSFLGEKFYHDEIKAALRGENSSGIYNFKQSGRVMYIAVPVILNDEVVGATFLSRSIDHIYYEVRHIWRKLELISVVSMAITAIVVFFLAGVIFRPLNDLKYTINKVTQGNFKEKVHVYSNDEFKEVAEAFNMMISKLEEVDNQRKDFVANVSHELRTPLTSIKILSESLINQDTFDQDIYKEFLIDIDSEVDRLNNIISDLLVLVNLDKEKLVLDKKITYINYLLEKIIFRMKVIAKQKDIDLNLKLNEKIQIKIDEDKIQQAIINIIDNAIKYTDIKGTIEVELYKKDKYAIIKISDNGSGIPEESLEHIFERFYRVDKARSRNTGGTGLGLSIAWEIIAYHGGIIDVESQLGIGTDFYIKLPLKN</sequence>
<feature type="transmembrane region" description="Helical" evidence="12">
    <location>
        <begin position="183"/>
        <end position="204"/>
    </location>
</feature>
<evidence type="ECO:0000259" key="13">
    <source>
        <dbReference type="PROSITE" id="PS50109"/>
    </source>
</evidence>
<dbReference type="InterPro" id="IPR003661">
    <property type="entry name" value="HisK_dim/P_dom"/>
</dbReference>
<dbReference type="CDD" id="cd00075">
    <property type="entry name" value="HATPase"/>
    <property type="match status" value="1"/>
</dbReference>
<dbReference type="InterPro" id="IPR036890">
    <property type="entry name" value="HATPase_C_sf"/>
</dbReference>
<dbReference type="Gene3D" id="1.10.287.130">
    <property type="match status" value="1"/>
</dbReference>
<dbReference type="PANTHER" id="PTHR45453">
    <property type="entry name" value="PHOSPHATE REGULON SENSOR PROTEIN PHOR"/>
    <property type="match status" value="1"/>
</dbReference>
<evidence type="ECO:0000256" key="8">
    <source>
        <dbReference type="ARBA" id="ARBA00022777"/>
    </source>
</evidence>
<dbReference type="InterPro" id="IPR003594">
    <property type="entry name" value="HATPase_dom"/>
</dbReference>
<proteinExistence type="predicted"/>
<keyword evidence="5" id="KW-0597">Phosphoprotein</keyword>
<evidence type="ECO:0000256" key="12">
    <source>
        <dbReference type="SAM" id="Phobius"/>
    </source>
</evidence>
<feature type="domain" description="HAMP" evidence="14">
    <location>
        <begin position="201"/>
        <end position="253"/>
    </location>
</feature>
<dbReference type="GO" id="GO:0000155">
    <property type="term" value="F:phosphorelay sensor kinase activity"/>
    <property type="evidence" value="ECO:0007669"/>
    <property type="project" value="InterPro"/>
</dbReference>
<keyword evidence="16" id="KW-1185">Reference proteome</keyword>
<dbReference type="Gene3D" id="3.30.565.10">
    <property type="entry name" value="Histidine kinase-like ATPase, C-terminal domain"/>
    <property type="match status" value="1"/>
</dbReference>
<evidence type="ECO:0000256" key="2">
    <source>
        <dbReference type="ARBA" id="ARBA00004651"/>
    </source>
</evidence>
<dbReference type="SUPFAM" id="SSF103190">
    <property type="entry name" value="Sensory domain-like"/>
    <property type="match status" value="1"/>
</dbReference>
<dbReference type="FunFam" id="1.10.287.130:FF:000001">
    <property type="entry name" value="Two-component sensor histidine kinase"/>
    <property type="match status" value="1"/>
</dbReference>
<organism evidence="15 16">
    <name type="scientific">Anaerosalibacter massiliensis</name>
    <dbReference type="NCBI Taxonomy" id="1347392"/>
    <lineage>
        <taxon>Bacteria</taxon>
        <taxon>Bacillati</taxon>
        <taxon>Bacillota</taxon>
        <taxon>Tissierellia</taxon>
        <taxon>Tissierellales</taxon>
        <taxon>Sporanaerobacteraceae</taxon>
        <taxon>Anaerosalibacter</taxon>
    </lineage>
</organism>
<dbReference type="PROSITE" id="PS50885">
    <property type="entry name" value="HAMP"/>
    <property type="match status" value="1"/>
</dbReference>
<dbReference type="InterPro" id="IPR029151">
    <property type="entry name" value="Sensor-like_sf"/>
</dbReference>
<dbReference type="Pfam" id="PF00512">
    <property type="entry name" value="HisKA"/>
    <property type="match status" value="1"/>
</dbReference>
<evidence type="ECO:0000256" key="7">
    <source>
        <dbReference type="ARBA" id="ARBA00022692"/>
    </source>
</evidence>
<evidence type="ECO:0000313" key="15">
    <source>
        <dbReference type="EMBL" id="MCR2044980.1"/>
    </source>
</evidence>
<dbReference type="GO" id="GO:0004721">
    <property type="term" value="F:phosphoprotein phosphatase activity"/>
    <property type="evidence" value="ECO:0007669"/>
    <property type="project" value="TreeGrafter"/>
</dbReference>
<dbReference type="SMART" id="SM00387">
    <property type="entry name" value="HATPase_c"/>
    <property type="match status" value="1"/>
</dbReference>
<name>A0A9X2ML05_9FIRM</name>
<evidence type="ECO:0000313" key="16">
    <source>
        <dbReference type="Proteomes" id="UP001142078"/>
    </source>
</evidence>
<dbReference type="GO" id="GO:0005886">
    <property type="term" value="C:plasma membrane"/>
    <property type="evidence" value="ECO:0007669"/>
    <property type="project" value="UniProtKB-SubCell"/>
</dbReference>
<gene>
    <name evidence="15" type="ORF">NSA23_12785</name>
</gene>
<dbReference type="Pfam" id="PF02518">
    <property type="entry name" value="HATPase_c"/>
    <property type="match status" value="1"/>
</dbReference>
<dbReference type="EMBL" id="JANJZL010000010">
    <property type="protein sequence ID" value="MCR2044980.1"/>
    <property type="molecule type" value="Genomic_DNA"/>
</dbReference>
<keyword evidence="8 15" id="KW-0418">Kinase</keyword>
<evidence type="ECO:0000256" key="3">
    <source>
        <dbReference type="ARBA" id="ARBA00012438"/>
    </source>
</evidence>
<protein>
    <recommendedName>
        <fullName evidence="3">histidine kinase</fullName>
        <ecNumber evidence="3">2.7.13.3</ecNumber>
    </recommendedName>
</protein>
<dbReference type="RefSeq" id="WP_222704769.1">
    <property type="nucleotide sequence ID" value="NZ_CABKTM010000026.1"/>
</dbReference>
<dbReference type="SUPFAM" id="SSF47384">
    <property type="entry name" value="Homodimeric domain of signal transducing histidine kinase"/>
    <property type="match status" value="1"/>
</dbReference>
<dbReference type="Proteomes" id="UP001142078">
    <property type="component" value="Unassembled WGS sequence"/>
</dbReference>
<feature type="transmembrane region" description="Helical" evidence="12">
    <location>
        <begin position="25"/>
        <end position="49"/>
    </location>
</feature>
<dbReference type="InterPro" id="IPR004358">
    <property type="entry name" value="Sig_transdc_His_kin-like_C"/>
</dbReference>
<dbReference type="GO" id="GO:0016036">
    <property type="term" value="P:cellular response to phosphate starvation"/>
    <property type="evidence" value="ECO:0007669"/>
    <property type="project" value="TreeGrafter"/>
</dbReference>
<keyword evidence="10" id="KW-0902">Two-component regulatory system</keyword>
<evidence type="ECO:0000256" key="4">
    <source>
        <dbReference type="ARBA" id="ARBA00022475"/>
    </source>
</evidence>
<evidence type="ECO:0000256" key="9">
    <source>
        <dbReference type="ARBA" id="ARBA00022989"/>
    </source>
</evidence>
<dbReference type="SUPFAM" id="SSF55874">
    <property type="entry name" value="ATPase domain of HSP90 chaperone/DNA topoisomerase II/histidine kinase"/>
    <property type="match status" value="1"/>
</dbReference>
<dbReference type="Pfam" id="PF00672">
    <property type="entry name" value="HAMP"/>
    <property type="match status" value="1"/>
</dbReference>
<evidence type="ECO:0000259" key="14">
    <source>
        <dbReference type="PROSITE" id="PS50885"/>
    </source>
</evidence>
<evidence type="ECO:0000256" key="1">
    <source>
        <dbReference type="ARBA" id="ARBA00000085"/>
    </source>
</evidence>
<comment type="subcellular location">
    <subcellularLocation>
        <location evidence="2">Cell membrane</location>
        <topology evidence="2">Multi-pass membrane protein</topology>
    </subcellularLocation>
</comment>
<dbReference type="FunFam" id="3.30.565.10:FF:000006">
    <property type="entry name" value="Sensor histidine kinase WalK"/>
    <property type="match status" value="1"/>
</dbReference>
<evidence type="ECO:0000256" key="5">
    <source>
        <dbReference type="ARBA" id="ARBA00022553"/>
    </source>
</evidence>
<dbReference type="InterPro" id="IPR003660">
    <property type="entry name" value="HAMP_dom"/>
</dbReference>
<dbReference type="EC" id="2.7.13.3" evidence="3"/>
<dbReference type="AlphaFoldDB" id="A0A9X2ML05"/>
<dbReference type="InterPro" id="IPR005467">
    <property type="entry name" value="His_kinase_dom"/>
</dbReference>
<keyword evidence="4" id="KW-1003">Cell membrane</keyword>
<keyword evidence="6" id="KW-0808">Transferase</keyword>
<comment type="catalytic activity">
    <reaction evidence="1">
        <text>ATP + protein L-histidine = ADP + protein N-phospho-L-histidine.</text>
        <dbReference type="EC" id="2.7.13.3"/>
    </reaction>
</comment>
<feature type="domain" description="Histidine kinase" evidence="13">
    <location>
        <begin position="261"/>
        <end position="478"/>
    </location>
</feature>
<dbReference type="CDD" id="cd06225">
    <property type="entry name" value="HAMP"/>
    <property type="match status" value="1"/>
</dbReference>
<dbReference type="SMART" id="SM00388">
    <property type="entry name" value="HisKA"/>
    <property type="match status" value="1"/>
</dbReference>
<dbReference type="PANTHER" id="PTHR45453:SF1">
    <property type="entry name" value="PHOSPHATE REGULON SENSOR PROTEIN PHOR"/>
    <property type="match status" value="1"/>
</dbReference>
<dbReference type="SMART" id="SM00304">
    <property type="entry name" value="HAMP"/>
    <property type="match status" value="1"/>
</dbReference>
<reference evidence="15" key="1">
    <citation type="submission" date="2022-07" db="EMBL/GenBank/DDBJ databases">
        <title>Enhanced cultured diversity of the mouse gut microbiota enables custom-made synthetic communities.</title>
        <authorList>
            <person name="Afrizal A."/>
        </authorList>
    </citation>
    <scope>NUCLEOTIDE SEQUENCE</scope>
    <source>
        <strain evidence="15">DSM 29482</strain>
    </source>
</reference>
<keyword evidence="7 12" id="KW-0812">Transmembrane</keyword>
<keyword evidence="11 12" id="KW-0472">Membrane</keyword>
<evidence type="ECO:0000256" key="11">
    <source>
        <dbReference type="ARBA" id="ARBA00023136"/>
    </source>
</evidence>
<dbReference type="CDD" id="cd00082">
    <property type="entry name" value="HisKA"/>
    <property type="match status" value="1"/>
</dbReference>
<dbReference type="PROSITE" id="PS50109">
    <property type="entry name" value="HIS_KIN"/>
    <property type="match status" value="1"/>
</dbReference>
<comment type="caution">
    <text evidence="15">The sequence shown here is derived from an EMBL/GenBank/DDBJ whole genome shotgun (WGS) entry which is preliminary data.</text>
</comment>
<dbReference type="SUPFAM" id="SSF158472">
    <property type="entry name" value="HAMP domain-like"/>
    <property type="match status" value="1"/>
</dbReference>
<dbReference type="InterPro" id="IPR036097">
    <property type="entry name" value="HisK_dim/P_sf"/>
</dbReference>
<dbReference type="Gene3D" id="3.30.450.20">
    <property type="entry name" value="PAS domain"/>
    <property type="match status" value="1"/>
</dbReference>
<dbReference type="PRINTS" id="PR00344">
    <property type="entry name" value="BCTRLSENSOR"/>
</dbReference>
<dbReference type="InterPro" id="IPR050351">
    <property type="entry name" value="BphY/WalK/GraS-like"/>
</dbReference>
<evidence type="ECO:0000256" key="10">
    <source>
        <dbReference type="ARBA" id="ARBA00023012"/>
    </source>
</evidence>
<keyword evidence="9 12" id="KW-1133">Transmembrane helix</keyword>
<accession>A0A9X2ML05</accession>
<evidence type="ECO:0000256" key="6">
    <source>
        <dbReference type="ARBA" id="ARBA00022679"/>
    </source>
</evidence>